<feature type="chain" id="PRO_5043004276" description="Extracellular membrane protein CFEM domain-containing protein" evidence="1">
    <location>
        <begin position="20"/>
        <end position="110"/>
    </location>
</feature>
<protein>
    <recommendedName>
        <fullName evidence="4">Extracellular membrane protein CFEM domain-containing protein</fullName>
    </recommendedName>
</protein>
<gene>
    <name evidence="2" type="ORF">OC842_004877</name>
</gene>
<organism evidence="2 3">
    <name type="scientific">Tilletia horrida</name>
    <dbReference type="NCBI Taxonomy" id="155126"/>
    <lineage>
        <taxon>Eukaryota</taxon>
        <taxon>Fungi</taxon>
        <taxon>Dikarya</taxon>
        <taxon>Basidiomycota</taxon>
        <taxon>Ustilaginomycotina</taxon>
        <taxon>Exobasidiomycetes</taxon>
        <taxon>Tilletiales</taxon>
        <taxon>Tilletiaceae</taxon>
        <taxon>Tilletia</taxon>
    </lineage>
</organism>
<proteinExistence type="predicted"/>
<evidence type="ECO:0000256" key="1">
    <source>
        <dbReference type="SAM" id="SignalP"/>
    </source>
</evidence>
<keyword evidence="1" id="KW-0732">Signal</keyword>
<dbReference type="Proteomes" id="UP001176521">
    <property type="component" value="Unassembled WGS sequence"/>
</dbReference>
<evidence type="ECO:0008006" key="4">
    <source>
        <dbReference type="Google" id="ProtNLM"/>
    </source>
</evidence>
<keyword evidence="3" id="KW-1185">Reference proteome</keyword>
<dbReference type="EMBL" id="JAPDMQ010000311">
    <property type="protein sequence ID" value="KAK0527442.1"/>
    <property type="molecule type" value="Genomic_DNA"/>
</dbReference>
<evidence type="ECO:0000313" key="3">
    <source>
        <dbReference type="Proteomes" id="UP001176521"/>
    </source>
</evidence>
<feature type="signal peptide" evidence="1">
    <location>
        <begin position="1"/>
        <end position="19"/>
    </location>
</feature>
<comment type="caution">
    <text evidence="2">The sequence shown here is derived from an EMBL/GenBank/DDBJ whole genome shotgun (WGS) entry which is preliminary data.</text>
</comment>
<sequence length="110" mass="12200">MKFGSILVTIAPLLSAVMAYNQDNADICNRYKDACSSTDPALRHRAYLRCLCAMWTQTYTYPQPRDTCIHGCIADVTKGIAPLSLPDARAQCTRDCHHSNTCETGIPWCS</sequence>
<accession>A0AAN6JJH0</accession>
<reference evidence="2" key="1">
    <citation type="journal article" date="2023" name="PhytoFront">
        <title>Draft Genome Resources of Seven Strains of Tilletia horrida, Causal Agent of Kernel Smut of Rice.</title>
        <authorList>
            <person name="Khanal S."/>
            <person name="Antony Babu S."/>
            <person name="Zhou X.G."/>
        </authorList>
    </citation>
    <scope>NUCLEOTIDE SEQUENCE</scope>
    <source>
        <strain evidence="2">TX3</strain>
    </source>
</reference>
<evidence type="ECO:0000313" key="2">
    <source>
        <dbReference type="EMBL" id="KAK0527442.1"/>
    </source>
</evidence>
<dbReference type="AlphaFoldDB" id="A0AAN6JJH0"/>
<name>A0AAN6JJH0_9BASI</name>